<name>A0A2C6Y5B9_9PROT</name>
<feature type="transmembrane region" description="Helical" evidence="9">
    <location>
        <begin position="240"/>
        <end position="262"/>
    </location>
</feature>
<evidence type="ECO:0000259" key="11">
    <source>
        <dbReference type="Pfam" id="PF00361"/>
    </source>
</evidence>
<dbReference type="AlphaFoldDB" id="A0A2C6Y5B9"/>
<sequence length="688" mass="68191">MTAALVLPPCLLLLLAAAGALAGRWPAPAGLPMARLVHGGCAAVSAGLALLAVLALAQGGVAAALLPLGPPWAPLSLGLDALSAWFLLLLGLAGLAAGLFAWEREGAAPPRRLLPCPLLLAAMALTLLAADAFTLLLGFGLMSVAAWALLAAAPPEAGEGAEAGAAARHYLGFALFAAACLVPAAGLMGGPAGDLSFAGLRNAPPQGWVAVAVLALVLPGAGAMAGLVPLHGWLPLVQPAAAGPAFALLPGVAAPVALYVMARLLLDLGGLGQPLWWGAPLMVAGAASAVLGALRAGQERDTGVLLACSAIGHAGLVTLALGLAATLRAADLGPLAALAAAAALLHALAHGLFTTLLLLVAGEVRHAAGSRHLDRLGALVHAMPVVALCALLGAAAAAALPPLSGFAGGWLLLQALLGAWRVGELGFQLLVAACTALAALSLALGAAAMLRFWGLAFLGRPRGPRTLGAQEAPPVVRAALMGLAGLAVLLGLLPGPLLMLGSGAIAALSGHPGLAEAAPLSVSPSLRGSDYAPLPLAVLLGLLGAGLVALRHRLSPLPSRRGPAWDGGFQAPPPHLPFGDPATQPSADGFARPLRRMLADMLGGTRGGHPPPPPHDTGPARPEDGFRGPPRGRVPGFLATLWERLAAAAERLGGPGPRQGLVLGFGTLALLLLLLALLPEGMPGGPAP</sequence>
<dbReference type="GO" id="GO:0008137">
    <property type="term" value="F:NADH dehydrogenase (ubiquinone) activity"/>
    <property type="evidence" value="ECO:0007669"/>
    <property type="project" value="InterPro"/>
</dbReference>
<gene>
    <name evidence="12" type="ORF">CR162_05170</name>
</gene>
<feature type="transmembrane region" description="Helical" evidence="9">
    <location>
        <begin position="170"/>
        <end position="188"/>
    </location>
</feature>
<keyword evidence="13" id="KW-1185">Reference proteome</keyword>
<evidence type="ECO:0000256" key="6">
    <source>
        <dbReference type="ARBA" id="ARBA00023136"/>
    </source>
</evidence>
<accession>A0A2C6Y5B9</accession>
<keyword evidence="4 9" id="KW-1133">Transmembrane helix</keyword>
<feature type="transmembrane region" description="Helical" evidence="9">
    <location>
        <begin position="382"/>
        <end position="413"/>
    </location>
</feature>
<feature type="domain" description="NADH:quinone oxidoreductase/Mrp antiporter transmembrane" evidence="11">
    <location>
        <begin position="129"/>
        <end position="418"/>
    </location>
</feature>
<feature type="transmembrane region" description="Helical" evidence="9">
    <location>
        <begin position="660"/>
        <end position="678"/>
    </location>
</feature>
<evidence type="ECO:0000256" key="1">
    <source>
        <dbReference type="ARBA" id="ARBA00004651"/>
    </source>
</evidence>
<evidence type="ECO:0000256" key="8">
    <source>
        <dbReference type="SAM" id="MobiDB-lite"/>
    </source>
</evidence>
<evidence type="ECO:0000256" key="4">
    <source>
        <dbReference type="ARBA" id="ARBA00022989"/>
    </source>
</evidence>
<evidence type="ECO:0000256" key="5">
    <source>
        <dbReference type="ARBA" id="ARBA00023002"/>
    </source>
</evidence>
<evidence type="ECO:0000256" key="2">
    <source>
        <dbReference type="ARBA" id="ARBA00022475"/>
    </source>
</evidence>
<dbReference type="InterPro" id="IPR001750">
    <property type="entry name" value="ND/Mrp_TM"/>
</dbReference>
<evidence type="ECO:0000313" key="12">
    <source>
        <dbReference type="EMBL" id="PHK95992.1"/>
    </source>
</evidence>
<evidence type="ECO:0000313" key="13">
    <source>
        <dbReference type="Proteomes" id="UP000223527"/>
    </source>
</evidence>
<dbReference type="InterPro" id="IPR003918">
    <property type="entry name" value="NADH_UbQ_OxRdtase"/>
</dbReference>
<dbReference type="InterPro" id="IPR052175">
    <property type="entry name" value="ComplexI-like_HydComp"/>
</dbReference>
<dbReference type="EMBL" id="PDNU01000005">
    <property type="protein sequence ID" value="PHK95992.1"/>
    <property type="molecule type" value="Genomic_DNA"/>
</dbReference>
<comment type="subcellular location">
    <subcellularLocation>
        <location evidence="1">Cell membrane</location>
        <topology evidence="1">Multi-pass membrane protein</topology>
    </subcellularLocation>
    <subcellularLocation>
        <location evidence="7">Membrane</location>
        <topology evidence="7">Multi-pass membrane protein</topology>
    </subcellularLocation>
</comment>
<dbReference type="OrthoDB" id="9811798at2"/>
<feature type="signal peptide" evidence="10">
    <location>
        <begin position="1"/>
        <end position="22"/>
    </location>
</feature>
<keyword evidence="10" id="KW-0732">Signal</keyword>
<feature type="transmembrane region" description="Helical" evidence="9">
    <location>
        <begin position="122"/>
        <end position="150"/>
    </location>
</feature>
<keyword evidence="2" id="KW-1003">Cell membrane</keyword>
<feature type="chain" id="PRO_5012474266" evidence="10">
    <location>
        <begin position="23"/>
        <end position="688"/>
    </location>
</feature>
<organism evidence="12 13">
    <name type="scientific">Teichococcus rhizosphaerae</name>
    <dbReference type="NCBI Taxonomy" id="1335062"/>
    <lineage>
        <taxon>Bacteria</taxon>
        <taxon>Pseudomonadati</taxon>
        <taxon>Pseudomonadota</taxon>
        <taxon>Alphaproteobacteria</taxon>
        <taxon>Acetobacterales</taxon>
        <taxon>Roseomonadaceae</taxon>
        <taxon>Roseomonas</taxon>
    </lineage>
</organism>
<feature type="transmembrane region" description="Helical" evidence="9">
    <location>
        <begin position="337"/>
        <end position="361"/>
    </location>
</feature>
<dbReference type="GO" id="GO:0005886">
    <property type="term" value="C:plasma membrane"/>
    <property type="evidence" value="ECO:0007669"/>
    <property type="project" value="UniProtKB-SubCell"/>
</dbReference>
<feature type="transmembrane region" description="Helical" evidence="9">
    <location>
        <begin position="303"/>
        <end position="325"/>
    </location>
</feature>
<dbReference type="PANTHER" id="PTHR42682:SF3">
    <property type="entry name" value="FORMATE HYDROGENLYASE SUBUNIT 3-RELATED"/>
    <property type="match status" value="1"/>
</dbReference>
<feature type="transmembrane region" description="Helical" evidence="9">
    <location>
        <begin position="81"/>
        <end position="102"/>
    </location>
</feature>
<feature type="transmembrane region" description="Helical" evidence="9">
    <location>
        <begin position="531"/>
        <end position="550"/>
    </location>
</feature>
<protein>
    <submittedName>
        <fullName evidence="12">Hydrogenase 4 subunit B</fullName>
    </submittedName>
</protein>
<dbReference type="Pfam" id="PF00361">
    <property type="entry name" value="Proton_antipo_M"/>
    <property type="match status" value="1"/>
</dbReference>
<feature type="transmembrane region" description="Helical" evidence="9">
    <location>
        <begin position="425"/>
        <end position="453"/>
    </location>
</feature>
<keyword evidence="5" id="KW-0560">Oxidoreductase</keyword>
<evidence type="ECO:0000256" key="3">
    <source>
        <dbReference type="ARBA" id="ARBA00022692"/>
    </source>
</evidence>
<dbReference type="GO" id="GO:0016491">
    <property type="term" value="F:oxidoreductase activity"/>
    <property type="evidence" value="ECO:0007669"/>
    <property type="project" value="UniProtKB-KW"/>
</dbReference>
<keyword evidence="6 9" id="KW-0472">Membrane</keyword>
<proteinExistence type="predicted"/>
<feature type="transmembrane region" description="Helical" evidence="9">
    <location>
        <begin position="208"/>
        <end position="228"/>
    </location>
</feature>
<reference evidence="12 13" key="1">
    <citation type="submission" date="2017-10" db="EMBL/GenBank/DDBJ databases">
        <authorList>
            <person name="Banno H."/>
            <person name="Chua N.-H."/>
        </authorList>
    </citation>
    <scope>NUCLEOTIDE SEQUENCE [LARGE SCALE GENOMIC DNA]</scope>
    <source>
        <strain evidence="12 13">YW11</strain>
    </source>
</reference>
<dbReference type="PRINTS" id="PR01437">
    <property type="entry name" value="NUOXDRDTASE4"/>
</dbReference>
<dbReference type="RefSeq" id="WP_099094479.1">
    <property type="nucleotide sequence ID" value="NZ_PDNU01000005.1"/>
</dbReference>
<keyword evidence="3 7" id="KW-0812">Transmembrane</keyword>
<feature type="transmembrane region" description="Helical" evidence="9">
    <location>
        <begin position="274"/>
        <end position="294"/>
    </location>
</feature>
<dbReference type="PANTHER" id="PTHR42682">
    <property type="entry name" value="HYDROGENASE-4 COMPONENT F"/>
    <property type="match status" value="1"/>
</dbReference>
<evidence type="ECO:0000256" key="7">
    <source>
        <dbReference type="RuleBase" id="RU000320"/>
    </source>
</evidence>
<evidence type="ECO:0000256" key="10">
    <source>
        <dbReference type="SAM" id="SignalP"/>
    </source>
</evidence>
<dbReference type="Proteomes" id="UP000223527">
    <property type="component" value="Unassembled WGS sequence"/>
</dbReference>
<comment type="caution">
    <text evidence="12">The sequence shown here is derived from an EMBL/GenBank/DDBJ whole genome shotgun (WGS) entry which is preliminary data.</text>
</comment>
<dbReference type="GO" id="GO:0042773">
    <property type="term" value="P:ATP synthesis coupled electron transport"/>
    <property type="evidence" value="ECO:0007669"/>
    <property type="project" value="InterPro"/>
</dbReference>
<evidence type="ECO:0000256" key="9">
    <source>
        <dbReference type="SAM" id="Phobius"/>
    </source>
</evidence>
<feature type="transmembrane region" description="Helical" evidence="9">
    <location>
        <begin position="46"/>
        <end position="69"/>
    </location>
</feature>
<feature type="region of interest" description="Disordered" evidence="8">
    <location>
        <begin position="601"/>
        <end position="633"/>
    </location>
</feature>